<accession>A0A820MQA2</accession>
<comment type="caution">
    <text evidence="1">The sequence shown here is derived from an EMBL/GenBank/DDBJ whole genome shotgun (WGS) entry which is preliminary data.</text>
</comment>
<feature type="non-terminal residue" evidence="1">
    <location>
        <position position="1"/>
    </location>
</feature>
<proteinExistence type="predicted"/>
<protein>
    <submittedName>
        <fullName evidence="1">Uncharacterized protein</fullName>
    </submittedName>
</protein>
<reference evidence="1" key="1">
    <citation type="submission" date="2021-02" db="EMBL/GenBank/DDBJ databases">
        <authorList>
            <person name="Nowell W R."/>
        </authorList>
    </citation>
    <scope>NUCLEOTIDE SEQUENCE</scope>
</reference>
<name>A0A820MQA2_9BILA</name>
<organism evidence="1 2">
    <name type="scientific">Adineta steineri</name>
    <dbReference type="NCBI Taxonomy" id="433720"/>
    <lineage>
        <taxon>Eukaryota</taxon>
        <taxon>Metazoa</taxon>
        <taxon>Spiralia</taxon>
        <taxon>Gnathifera</taxon>
        <taxon>Rotifera</taxon>
        <taxon>Eurotatoria</taxon>
        <taxon>Bdelloidea</taxon>
        <taxon>Adinetida</taxon>
        <taxon>Adinetidae</taxon>
        <taxon>Adineta</taxon>
    </lineage>
</organism>
<sequence length="119" mass="14036">EQKPNSHDLSLIDQINQWEKNSIDKIKQKAKDCIEIVIKSSQTFNDIEKKFNNLSEQIKQIHKEDEFNEINLNYLRNQLIEITQELNSPLDISIQQDSQSFVNEISVILSKSKFLRDNF</sequence>
<evidence type="ECO:0000313" key="1">
    <source>
        <dbReference type="EMBL" id="CAF4377406.1"/>
    </source>
</evidence>
<gene>
    <name evidence="1" type="ORF">OXD698_LOCUS50181</name>
</gene>
<dbReference type="EMBL" id="CAJOAZ010023652">
    <property type="protein sequence ID" value="CAF4377406.1"/>
    <property type="molecule type" value="Genomic_DNA"/>
</dbReference>
<dbReference type="Proteomes" id="UP000663844">
    <property type="component" value="Unassembled WGS sequence"/>
</dbReference>
<evidence type="ECO:0000313" key="2">
    <source>
        <dbReference type="Proteomes" id="UP000663844"/>
    </source>
</evidence>
<dbReference type="AlphaFoldDB" id="A0A820MQA2"/>